<dbReference type="Pfam" id="PF01464">
    <property type="entry name" value="SLT"/>
    <property type="match status" value="1"/>
</dbReference>
<keyword evidence="4" id="KW-1185">Reference proteome</keyword>
<dbReference type="GO" id="GO:0016020">
    <property type="term" value="C:membrane"/>
    <property type="evidence" value="ECO:0007669"/>
    <property type="project" value="InterPro"/>
</dbReference>
<evidence type="ECO:0000313" key="4">
    <source>
        <dbReference type="Proteomes" id="UP000252585"/>
    </source>
</evidence>
<gene>
    <name evidence="3" type="ORF">DFR57_10959</name>
</gene>
<dbReference type="InterPro" id="IPR023346">
    <property type="entry name" value="Lysozyme-like_dom_sf"/>
</dbReference>
<dbReference type="Proteomes" id="UP000252585">
    <property type="component" value="Unassembled WGS sequence"/>
</dbReference>
<dbReference type="OrthoDB" id="9815002at2"/>
<dbReference type="SUPFAM" id="SSF53955">
    <property type="entry name" value="Lysozyme-like"/>
    <property type="match status" value="1"/>
</dbReference>
<comment type="caution">
    <text evidence="3">The sequence shown here is derived from an EMBL/GenBank/DDBJ whole genome shotgun (WGS) entry which is preliminary data.</text>
</comment>
<dbReference type="EMBL" id="QPJJ01000009">
    <property type="protein sequence ID" value="RCW66343.1"/>
    <property type="molecule type" value="Genomic_DNA"/>
</dbReference>
<proteinExistence type="inferred from homology"/>
<accession>A0A368XEE9</accession>
<feature type="domain" description="Transglycosylase SLT" evidence="2">
    <location>
        <begin position="93"/>
        <end position="191"/>
    </location>
</feature>
<organism evidence="3 4">
    <name type="scientific">Saliterribacillus persicus</name>
    <dbReference type="NCBI Taxonomy" id="930114"/>
    <lineage>
        <taxon>Bacteria</taxon>
        <taxon>Bacillati</taxon>
        <taxon>Bacillota</taxon>
        <taxon>Bacilli</taxon>
        <taxon>Bacillales</taxon>
        <taxon>Bacillaceae</taxon>
        <taxon>Saliterribacillus</taxon>
    </lineage>
</organism>
<dbReference type="Gene3D" id="1.10.530.10">
    <property type="match status" value="1"/>
</dbReference>
<dbReference type="RefSeq" id="WP_114353299.1">
    <property type="nucleotide sequence ID" value="NZ_QPJJ01000009.1"/>
</dbReference>
<reference evidence="3 4" key="1">
    <citation type="submission" date="2018-07" db="EMBL/GenBank/DDBJ databases">
        <title>Genomic Encyclopedia of Type Strains, Phase IV (KMG-IV): sequencing the most valuable type-strain genomes for metagenomic binning, comparative biology and taxonomic classification.</title>
        <authorList>
            <person name="Goeker M."/>
        </authorList>
    </citation>
    <scope>NUCLEOTIDE SEQUENCE [LARGE SCALE GENOMIC DNA]</scope>
    <source>
        <strain evidence="3 4">DSM 27696</strain>
    </source>
</reference>
<evidence type="ECO:0000259" key="2">
    <source>
        <dbReference type="Pfam" id="PF01464"/>
    </source>
</evidence>
<dbReference type="PANTHER" id="PTHR37423">
    <property type="entry name" value="SOLUBLE LYTIC MUREIN TRANSGLYCOSYLASE-RELATED"/>
    <property type="match status" value="1"/>
</dbReference>
<sequence>MDIRFIQNYIQMQAMNTFGSNSSSSQSNFSDIFLNMLQSNQMNTTAGQQNWDNQNIPASYFLSKTPDMRNITSNLPSQDVSVKSNSSEEISSLIDQAAKTYQIDAKLIEAVVQAESNFNAQAESHAGAQGLMQLMPDTARSLGVTNSFDAKQNIFGGTKYLRDMLDRYDGNKSLALAAYNAGPGNVDRYDGIPPFEETTRYVQKVLGNYLA</sequence>
<dbReference type="CDD" id="cd00254">
    <property type="entry name" value="LT-like"/>
    <property type="match status" value="1"/>
</dbReference>
<dbReference type="GO" id="GO:0008933">
    <property type="term" value="F:peptidoglycan lytic transglycosylase activity"/>
    <property type="evidence" value="ECO:0007669"/>
    <property type="project" value="InterPro"/>
</dbReference>
<dbReference type="InterPro" id="IPR008258">
    <property type="entry name" value="Transglycosylase_SLT_dom_1"/>
</dbReference>
<dbReference type="PROSITE" id="PS00922">
    <property type="entry name" value="TRANSGLYCOSYLASE"/>
    <property type="match status" value="1"/>
</dbReference>
<dbReference type="AlphaFoldDB" id="A0A368XEE9"/>
<evidence type="ECO:0000256" key="1">
    <source>
        <dbReference type="ARBA" id="ARBA00007734"/>
    </source>
</evidence>
<protein>
    <submittedName>
        <fullName evidence="3">Transglycosylase-like protein with SLT domain</fullName>
    </submittedName>
</protein>
<dbReference type="GO" id="GO:0000270">
    <property type="term" value="P:peptidoglycan metabolic process"/>
    <property type="evidence" value="ECO:0007669"/>
    <property type="project" value="InterPro"/>
</dbReference>
<comment type="similarity">
    <text evidence="1">Belongs to the transglycosylase Slt family.</text>
</comment>
<evidence type="ECO:0000313" key="3">
    <source>
        <dbReference type="EMBL" id="RCW66343.1"/>
    </source>
</evidence>
<dbReference type="PANTHER" id="PTHR37423:SF2">
    <property type="entry name" value="MEMBRANE-BOUND LYTIC MUREIN TRANSGLYCOSYLASE C"/>
    <property type="match status" value="1"/>
</dbReference>
<dbReference type="InterPro" id="IPR000189">
    <property type="entry name" value="Transglyc_AS"/>
</dbReference>
<name>A0A368XEE9_9BACI</name>